<gene>
    <name evidence="7" type="primary">livK_1</name>
    <name evidence="7" type="ORF">Hs20B_08480</name>
</gene>
<dbReference type="SUPFAM" id="SSF53822">
    <property type="entry name" value="Periplasmic binding protein-like I"/>
    <property type="match status" value="1"/>
</dbReference>
<dbReference type="Gene3D" id="3.40.50.2300">
    <property type="match status" value="2"/>
</dbReference>
<dbReference type="AlphaFoldDB" id="A0A6A0B507"/>
<dbReference type="InterPro" id="IPR000709">
    <property type="entry name" value="Leu_Ile_Val-bd"/>
</dbReference>
<keyword evidence="3 5" id="KW-0732">Signal</keyword>
<name>A0A6A0B507_9LACT</name>
<organism evidence="7 8">
    <name type="scientific">Pseudolactococcus insecticola</name>
    <dbReference type="NCBI Taxonomy" id="2709158"/>
    <lineage>
        <taxon>Bacteria</taxon>
        <taxon>Bacillati</taxon>
        <taxon>Bacillota</taxon>
        <taxon>Bacilli</taxon>
        <taxon>Lactobacillales</taxon>
        <taxon>Streptococcaceae</taxon>
        <taxon>Pseudolactococcus</taxon>
    </lineage>
</organism>
<reference evidence="7 8" key="1">
    <citation type="submission" date="2020-02" db="EMBL/GenBank/DDBJ databases">
        <title>Draft genome sequence of Lactococcus sp. Hs20B0-1.</title>
        <authorList>
            <person name="Noda S."/>
            <person name="Yuki M."/>
            <person name="Ohkuma M."/>
        </authorList>
    </citation>
    <scope>NUCLEOTIDE SEQUENCE [LARGE SCALE GENOMIC DNA]</scope>
    <source>
        <strain evidence="7 8">Hs20B0-1</strain>
    </source>
</reference>
<proteinExistence type="inferred from homology"/>
<keyword evidence="2" id="KW-0813">Transport</keyword>
<sequence>MKKMSKVFLGLTAAAAALTLAACSSAPGATTASKGNEIGKTFKIGYDLEMTGAVAAYGKSSERGADMAVAELNKAGGIDGKKVQVIKKDNKSDNAESATVAANLMSNDKVDAVIGTNASSQTKAMIPNANKFAVPIVAPTSTNDELTHKGSKVEKYVFRAIFPDSFQGKVISDFVTGTLKSDTVAVYYDNSSDYSKGLFQNFKDNYKGKIVDVATYQAGDKDFQAQLSKLSKEKFGAMLVLGYYQEAGILVKQAREIGIDVPVIGGDVLADPTFAKLAGPEAASNIYFVSGFSSLKPANSNTETFIKNYKAKYGEEPSAYAACAYDAVMMVNKAATSEKAKTSVDVADGLAKIKNFQGVTGTININKYHDPVKSAYLVKLEKGKEVSAEIVNPS</sequence>
<evidence type="ECO:0000256" key="5">
    <source>
        <dbReference type="SAM" id="SignalP"/>
    </source>
</evidence>
<evidence type="ECO:0000256" key="4">
    <source>
        <dbReference type="ARBA" id="ARBA00022970"/>
    </source>
</evidence>
<dbReference type="CDD" id="cd06347">
    <property type="entry name" value="PBP1_ABC_LivK_ligand_binding-like"/>
    <property type="match status" value="1"/>
</dbReference>
<dbReference type="Proteomes" id="UP000475928">
    <property type="component" value="Unassembled WGS sequence"/>
</dbReference>
<evidence type="ECO:0000256" key="3">
    <source>
        <dbReference type="ARBA" id="ARBA00022729"/>
    </source>
</evidence>
<evidence type="ECO:0000313" key="7">
    <source>
        <dbReference type="EMBL" id="GFH40450.1"/>
    </source>
</evidence>
<feature type="signal peptide" evidence="5">
    <location>
        <begin position="1"/>
        <end position="28"/>
    </location>
</feature>
<feature type="chain" id="PRO_5038644021" evidence="5">
    <location>
        <begin position="29"/>
        <end position="394"/>
    </location>
</feature>
<evidence type="ECO:0000259" key="6">
    <source>
        <dbReference type="Pfam" id="PF13458"/>
    </source>
</evidence>
<dbReference type="PRINTS" id="PR00337">
    <property type="entry name" value="LEUILEVALBP"/>
</dbReference>
<evidence type="ECO:0000256" key="2">
    <source>
        <dbReference type="ARBA" id="ARBA00022448"/>
    </source>
</evidence>
<dbReference type="InterPro" id="IPR028082">
    <property type="entry name" value="Peripla_BP_I"/>
</dbReference>
<dbReference type="PROSITE" id="PS51257">
    <property type="entry name" value="PROKAR_LIPOPROTEIN"/>
    <property type="match status" value="1"/>
</dbReference>
<evidence type="ECO:0000256" key="1">
    <source>
        <dbReference type="ARBA" id="ARBA00010062"/>
    </source>
</evidence>
<dbReference type="Pfam" id="PF13458">
    <property type="entry name" value="Peripla_BP_6"/>
    <property type="match status" value="1"/>
</dbReference>
<dbReference type="InterPro" id="IPR051010">
    <property type="entry name" value="BCAA_transport"/>
</dbReference>
<accession>A0A6A0B507</accession>
<dbReference type="EMBL" id="BLLH01000003">
    <property type="protein sequence ID" value="GFH40450.1"/>
    <property type="molecule type" value="Genomic_DNA"/>
</dbReference>
<dbReference type="InterPro" id="IPR028081">
    <property type="entry name" value="Leu-bd"/>
</dbReference>
<dbReference type="PANTHER" id="PTHR30483">
    <property type="entry name" value="LEUCINE-SPECIFIC-BINDING PROTEIN"/>
    <property type="match status" value="1"/>
</dbReference>
<comment type="similarity">
    <text evidence="1">Belongs to the leucine-binding protein family.</text>
</comment>
<evidence type="ECO:0000313" key="8">
    <source>
        <dbReference type="Proteomes" id="UP000475928"/>
    </source>
</evidence>
<protein>
    <submittedName>
        <fullName evidence="7">Branched-chain amino acid ABC transporter substrate-binding protein</fullName>
    </submittedName>
</protein>
<dbReference type="RefSeq" id="WP_172355993.1">
    <property type="nucleotide sequence ID" value="NZ_BLLH01000003.1"/>
</dbReference>
<feature type="domain" description="Leucine-binding protein" evidence="6">
    <location>
        <begin position="42"/>
        <end position="383"/>
    </location>
</feature>
<dbReference type="GO" id="GO:0006865">
    <property type="term" value="P:amino acid transport"/>
    <property type="evidence" value="ECO:0007669"/>
    <property type="project" value="UniProtKB-KW"/>
</dbReference>
<keyword evidence="4" id="KW-0029">Amino-acid transport</keyword>
<dbReference type="PANTHER" id="PTHR30483:SF6">
    <property type="entry name" value="PERIPLASMIC BINDING PROTEIN OF ABC TRANSPORTER FOR NATURAL AMINO ACIDS"/>
    <property type="match status" value="1"/>
</dbReference>
<comment type="caution">
    <text evidence="7">The sequence shown here is derived from an EMBL/GenBank/DDBJ whole genome shotgun (WGS) entry which is preliminary data.</text>
</comment>
<keyword evidence="8" id="KW-1185">Reference proteome</keyword>